<evidence type="ECO:0000256" key="7">
    <source>
        <dbReference type="HAMAP-Rule" id="MF_00203"/>
    </source>
</evidence>
<dbReference type="Pfam" id="PF02151">
    <property type="entry name" value="UVR"/>
    <property type="match status" value="1"/>
</dbReference>
<dbReference type="AlphaFoldDB" id="A0A2M9YDJ3"/>
<dbReference type="InterPro" id="IPR036876">
    <property type="entry name" value="UVR_dom_sf"/>
</dbReference>
<reference evidence="11 12" key="1">
    <citation type="submission" date="2017-07" db="EMBL/GenBank/DDBJ databases">
        <title>Leptospira spp. isolated from tropical soils.</title>
        <authorList>
            <person name="Thibeaux R."/>
            <person name="Iraola G."/>
            <person name="Ferres I."/>
            <person name="Bierque E."/>
            <person name="Girault D."/>
            <person name="Soupe-Gilbert M.-E."/>
            <person name="Picardeau M."/>
            <person name="Goarant C."/>
        </authorList>
    </citation>
    <scope>NUCLEOTIDE SEQUENCE [LARGE SCALE GENOMIC DNA]</scope>
    <source>
        <strain evidence="11 12">FH4-C-A2</strain>
    </source>
</reference>
<feature type="domain" description="UVR" evidence="8">
    <location>
        <begin position="208"/>
        <end position="243"/>
    </location>
</feature>
<dbReference type="InterPro" id="IPR041663">
    <property type="entry name" value="DisA/LigA_HHH"/>
</dbReference>
<keyword evidence="3 7" id="KW-0228">DNA excision</keyword>
<proteinExistence type="inferred from homology"/>
<dbReference type="InterPro" id="IPR035901">
    <property type="entry name" value="GIY-YIG_endonuc_sf"/>
</dbReference>
<dbReference type="NCBIfam" id="TIGR00194">
    <property type="entry name" value="uvrC"/>
    <property type="match status" value="1"/>
</dbReference>
<dbReference type="InterPro" id="IPR000305">
    <property type="entry name" value="GIY-YIG_endonuc"/>
</dbReference>
<dbReference type="InterPro" id="IPR047296">
    <property type="entry name" value="GIY-YIG_UvrC_Cho"/>
</dbReference>
<dbReference type="SUPFAM" id="SSF82771">
    <property type="entry name" value="GIY-YIG endonuclease"/>
    <property type="match status" value="1"/>
</dbReference>
<organism evidence="11 12">
    <name type="scientific">Leptospira saintgironsiae</name>
    <dbReference type="NCBI Taxonomy" id="2023183"/>
    <lineage>
        <taxon>Bacteria</taxon>
        <taxon>Pseudomonadati</taxon>
        <taxon>Spirochaetota</taxon>
        <taxon>Spirochaetia</taxon>
        <taxon>Leptospirales</taxon>
        <taxon>Leptospiraceae</taxon>
        <taxon>Leptospira</taxon>
    </lineage>
</organism>
<dbReference type="Pfam" id="PF12826">
    <property type="entry name" value="HHH_2"/>
    <property type="match status" value="1"/>
</dbReference>
<dbReference type="InterPro" id="IPR050066">
    <property type="entry name" value="UvrABC_protein_C"/>
</dbReference>
<accession>A0A2M9YDJ3</accession>
<comment type="similarity">
    <text evidence="7">Belongs to the UvrC family.</text>
</comment>
<keyword evidence="4 7" id="KW-0267">Excision nuclease</keyword>
<gene>
    <name evidence="7" type="primary">uvrC</name>
    <name evidence="11" type="ORF">CH362_09480</name>
</gene>
<dbReference type="InterPro" id="IPR004791">
    <property type="entry name" value="UvrC"/>
</dbReference>
<keyword evidence="1 7" id="KW-0963">Cytoplasm</keyword>
<evidence type="ECO:0000259" key="10">
    <source>
        <dbReference type="PROSITE" id="PS50165"/>
    </source>
</evidence>
<dbReference type="SUPFAM" id="SSF46600">
    <property type="entry name" value="C-terminal UvrC-binding domain of UvrB"/>
    <property type="match status" value="1"/>
</dbReference>
<keyword evidence="2 7" id="KW-0227">DNA damage</keyword>
<dbReference type="Pfam" id="PF08459">
    <property type="entry name" value="UvrC_RNaseH_dom"/>
    <property type="match status" value="1"/>
</dbReference>
<keyword evidence="6 7" id="KW-0742">SOS response</keyword>
<dbReference type="InterPro" id="IPR003583">
    <property type="entry name" value="Hlx-hairpin-Hlx_DNA-bd_motif"/>
</dbReference>
<dbReference type="GO" id="GO:0006289">
    <property type="term" value="P:nucleotide-excision repair"/>
    <property type="evidence" value="ECO:0007669"/>
    <property type="project" value="UniProtKB-UniRule"/>
</dbReference>
<keyword evidence="12" id="KW-1185">Reference proteome</keyword>
<dbReference type="Gene3D" id="1.10.150.20">
    <property type="entry name" value="5' to 3' exonuclease, C-terminal subdomain"/>
    <property type="match status" value="1"/>
</dbReference>
<dbReference type="EMBL" id="NPDR01000003">
    <property type="protein sequence ID" value="PJZ49543.1"/>
    <property type="molecule type" value="Genomic_DNA"/>
</dbReference>
<dbReference type="InterPro" id="IPR038476">
    <property type="entry name" value="UvrC_RNase_H_dom_sf"/>
</dbReference>
<dbReference type="Pfam" id="PF01541">
    <property type="entry name" value="GIY-YIG"/>
    <property type="match status" value="1"/>
</dbReference>
<dbReference type="SMART" id="SM00278">
    <property type="entry name" value="HhH1"/>
    <property type="match status" value="2"/>
</dbReference>
<dbReference type="SUPFAM" id="SSF47781">
    <property type="entry name" value="RuvA domain 2-like"/>
    <property type="match status" value="1"/>
</dbReference>
<sequence>MPEVINHTLIVEKLKNLTGSPGCYLWKNSEGEVIYVGKAKNLDKRIRNYLKEKQTDLKTRYLQREIFDLDWFATSNEKEALILEATLIKKHNPRYNVRLKDDKKYPYICVSLSEPYPMVFITRKIKDNGDRYFGPFTDVRTTREILDVILRIFPIRKVRQKLPLPKPKRPCLNFQMGRCLGPCQGTVPEDEYAVIVNQIIQFLEGKKEVLANELTKRMDEYSGKMEFEIAGRYRDMLGRLQIFRQKQTVVSMDGGDEDIIAFARKEDEGQVVLMEVRGGLLDNKKSFPLQGVQNSTEEEILASFFRDYYMGAGMIPASIVVPFGLKEEGETVLDFLQEKTGFRPKLRFPKAGEKKSLLKIAEKNAELGLTERLLATHYKDQTVALKEIQDMFQLKEPPHIIECYDISHFQGSFPVASGVMFVEGKPFKQGYRKYNIRGYEGINDPGMMHEVISRRLQRIINEDGVMPDLIVIDGGPTQLGRACEAAVEAGAANLPMVGLAKKREEIYFPGESSPYSFDMNSPGMRLLRHLRDEAHRFGVEHHRSRRNREALTGLIREVPDIGLKRSKLLLQSFSGQKKIEDANIAELMKVPGIGEALAEKIYNYFHTSANQSSETGGIIIPENSNSNS</sequence>
<evidence type="ECO:0000259" key="9">
    <source>
        <dbReference type="PROSITE" id="PS50164"/>
    </source>
</evidence>
<dbReference type="CDD" id="cd10434">
    <property type="entry name" value="GIY-YIG_UvrC_Cho"/>
    <property type="match status" value="1"/>
</dbReference>
<dbReference type="PROSITE" id="PS50151">
    <property type="entry name" value="UVR"/>
    <property type="match status" value="1"/>
</dbReference>
<keyword evidence="5 7" id="KW-0234">DNA repair</keyword>
<evidence type="ECO:0000313" key="12">
    <source>
        <dbReference type="Proteomes" id="UP000231926"/>
    </source>
</evidence>
<dbReference type="PANTHER" id="PTHR30562">
    <property type="entry name" value="UVRC/OXIDOREDUCTASE"/>
    <property type="match status" value="1"/>
</dbReference>
<evidence type="ECO:0000259" key="8">
    <source>
        <dbReference type="PROSITE" id="PS50151"/>
    </source>
</evidence>
<dbReference type="HAMAP" id="MF_00203">
    <property type="entry name" value="UvrC"/>
    <property type="match status" value="1"/>
</dbReference>
<comment type="caution">
    <text evidence="11">The sequence shown here is derived from an EMBL/GenBank/DDBJ whole genome shotgun (WGS) entry which is preliminary data.</text>
</comment>
<dbReference type="GO" id="GO:0009380">
    <property type="term" value="C:excinuclease repair complex"/>
    <property type="evidence" value="ECO:0007669"/>
    <property type="project" value="InterPro"/>
</dbReference>
<feature type="domain" description="GIY-YIG" evidence="9">
    <location>
        <begin position="19"/>
        <end position="97"/>
    </location>
</feature>
<dbReference type="RefSeq" id="WP_100710106.1">
    <property type="nucleotide sequence ID" value="NZ_NPDR01000003.1"/>
</dbReference>
<dbReference type="Gene3D" id="3.30.420.340">
    <property type="entry name" value="UvrC, RNAse H endonuclease domain"/>
    <property type="match status" value="1"/>
</dbReference>
<dbReference type="GO" id="GO:0009432">
    <property type="term" value="P:SOS response"/>
    <property type="evidence" value="ECO:0007669"/>
    <property type="project" value="UniProtKB-UniRule"/>
</dbReference>
<dbReference type="OrthoDB" id="9804933at2"/>
<evidence type="ECO:0000313" key="11">
    <source>
        <dbReference type="EMBL" id="PJZ49543.1"/>
    </source>
</evidence>
<evidence type="ECO:0000256" key="4">
    <source>
        <dbReference type="ARBA" id="ARBA00022881"/>
    </source>
</evidence>
<dbReference type="PROSITE" id="PS50164">
    <property type="entry name" value="GIY_YIG"/>
    <property type="match status" value="1"/>
</dbReference>
<dbReference type="GO" id="GO:0003677">
    <property type="term" value="F:DNA binding"/>
    <property type="evidence" value="ECO:0007669"/>
    <property type="project" value="UniProtKB-UniRule"/>
</dbReference>
<comment type="function">
    <text evidence="7">The UvrABC repair system catalyzes the recognition and processing of DNA lesions. UvrC both incises the 5' and 3' sides of the lesion. The N-terminal half is responsible for the 3' incision and the C-terminal half is responsible for the 5' incision.</text>
</comment>
<dbReference type="Pfam" id="PF22920">
    <property type="entry name" value="UvrC_RNaseH"/>
    <property type="match status" value="1"/>
</dbReference>
<dbReference type="InterPro" id="IPR010994">
    <property type="entry name" value="RuvA_2-like"/>
</dbReference>
<dbReference type="PROSITE" id="PS50165">
    <property type="entry name" value="UVRC"/>
    <property type="match status" value="1"/>
</dbReference>
<evidence type="ECO:0000256" key="5">
    <source>
        <dbReference type="ARBA" id="ARBA00023204"/>
    </source>
</evidence>
<evidence type="ECO:0000256" key="2">
    <source>
        <dbReference type="ARBA" id="ARBA00022763"/>
    </source>
</evidence>
<dbReference type="PANTHER" id="PTHR30562:SF1">
    <property type="entry name" value="UVRABC SYSTEM PROTEIN C"/>
    <property type="match status" value="1"/>
</dbReference>
<dbReference type="SMART" id="SM00465">
    <property type="entry name" value="GIYc"/>
    <property type="match status" value="1"/>
</dbReference>
<comment type="subcellular location">
    <subcellularLocation>
        <location evidence="7">Cytoplasm</location>
    </subcellularLocation>
</comment>
<protein>
    <recommendedName>
        <fullName evidence="7">UvrABC system protein C</fullName>
        <shortName evidence="7">Protein UvrC</shortName>
    </recommendedName>
    <alternativeName>
        <fullName evidence="7">Excinuclease ABC subunit C</fullName>
    </alternativeName>
</protein>
<dbReference type="InterPro" id="IPR001943">
    <property type="entry name" value="UVR_dom"/>
</dbReference>
<evidence type="ECO:0000256" key="1">
    <source>
        <dbReference type="ARBA" id="ARBA00022490"/>
    </source>
</evidence>
<dbReference type="Proteomes" id="UP000231926">
    <property type="component" value="Unassembled WGS sequence"/>
</dbReference>
<dbReference type="GO" id="GO:0005737">
    <property type="term" value="C:cytoplasm"/>
    <property type="evidence" value="ECO:0007669"/>
    <property type="project" value="UniProtKB-SubCell"/>
</dbReference>
<comment type="subunit">
    <text evidence="7">Interacts with UvrB in an incision complex.</text>
</comment>
<dbReference type="FunFam" id="3.40.1440.10:FF:000001">
    <property type="entry name" value="UvrABC system protein C"/>
    <property type="match status" value="1"/>
</dbReference>
<dbReference type="GO" id="GO:0009381">
    <property type="term" value="F:excinuclease ABC activity"/>
    <property type="evidence" value="ECO:0007669"/>
    <property type="project" value="UniProtKB-UniRule"/>
</dbReference>
<evidence type="ECO:0000256" key="3">
    <source>
        <dbReference type="ARBA" id="ARBA00022769"/>
    </source>
</evidence>
<feature type="domain" description="UvrC family homology region profile" evidence="10">
    <location>
        <begin position="259"/>
        <end position="482"/>
    </location>
</feature>
<dbReference type="Gene3D" id="3.40.1440.10">
    <property type="entry name" value="GIY-YIG endonuclease"/>
    <property type="match status" value="1"/>
</dbReference>
<dbReference type="NCBIfam" id="NF001824">
    <property type="entry name" value="PRK00558.1-5"/>
    <property type="match status" value="1"/>
</dbReference>
<dbReference type="InterPro" id="IPR001162">
    <property type="entry name" value="UvrC_RNase_H_dom"/>
</dbReference>
<name>A0A2M9YDJ3_9LEPT</name>
<evidence type="ECO:0000256" key="6">
    <source>
        <dbReference type="ARBA" id="ARBA00023236"/>
    </source>
</evidence>